<evidence type="ECO:0000313" key="2">
    <source>
        <dbReference type="Proteomes" id="UP000516437"/>
    </source>
</evidence>
<dbReference type="EMBL" id="RXIC02000020">
    <property type="protein sequence ID" value="KAB1224687.1"/>
    <property type="molecule type" value="Genomic_DNA"/>
</dbReference>
<comment type="caution">
    <text evidence="1">The sequence shown here is derived from an EMBL/GenBank/DDBJ whole genome shotgun (WGS) entry which is preliminary data.</text>
</comment>
<sequence length="229" mass="24417">MEDPEASPDQFNLCVCQRSEVKSVEACKNFRESKDSFDGTVSLGPITPESAKEIGDVSIDSKSPVTLLDKVASFESNSDSDKVPFGCFNDTSPRTPEDGVFDPFAPGPDDIALAPLGNKCHHEFKGIIPRRLNFDFSSVEAVAVEAGAQSLSDEEMFEAVYENLLEAIVSKQAEVLHSGISGVDSDSDGCKTPPLAPLLNGVADTCPGAPVKSSGKSRDIDLGLCRKLF</sequence>
<reference evidence="1 2" key="1">
    <citation type="journal article" date="2019" name="Plant Biotechnol. J.">
        <title>The red bayberry genome and genetic basis of sex determination.</title>
        <authorList>
            <person name="Jia H.M."/>
            <person name="Jia H.J."/>
            <person name="Cai Q.L."/>
            <person name="Wang Y."/>
            <person name="Zhao H.B."/>
            <person name="Yang W.F."/>
            <person name="Wang G.Y."/>
            <person name="Li Y.H."/>
            <person name="Zhan D.L."/>
            <person name="Shen Y.T."/>
            <person name="Niu Q.F."/>
            <person name="Chang L."/>
            <person name="Qiu J."/>
            <person name="Zhao L."/>
            <person name="Xie H.B."/>
            <person name="Fu W.Y."/>
            <person name="Jin J."/>
            <person name="Li X.W."/>
            <person name="Jiao Y."/>
            <person name="Zhou C.C."/>
            <person name="Tu T."/>
            <person name="Chai C.Y."/>
            <person name="Gao J.L."/>
            <person name="Fan L.J."/>
            <person name="van de Weg E."/>
            <person name="Wang J.Y."/>
            <person name="Gao Z.S."/>
        </authorList>
    </citation>
    <scope>NUCLEOTIDE SEQUENCE [LARGE SCALE GENOMIC DNA]</scope>
    <source>
        <tissue evidence="1">Leaves</tissue>
    </source>
</reference>
<proteinExistence type="predicted"/>
<accession>A0A6A1WLF5</accession>
<name>A0A6A1WLF5_9ROSI</name>
<dbReference type="Proteomes" id="UP000516437">
    <property type="component" value="Chromosome 2"/>
</dbReference>
<dbReference type="OrthoDB" id="777328at2759"/>
<gene>
    <name evidence="1" type="ORF">CJ030_MR2G024687</name>
</gene>
<dbReference type="PANTHER" id="PTHR36310:SF1">
    <property type="entry name" value="CYCLIN-DEPENDENT PROTEIN KINASE INHIBITOR SMR11"/>
    <property type="match status" value="1"/>
</dbReference>
<keyword evidence="2" id="KW-1185">Reference proteome</keyword>
<dbReference type="AlphaFoldDB" id="A0A6A1WLF5"/>
<organism evidence="1 2">
    <name type="scientific">Morella rubra</name>
    <name type="common">Chinese bayberry</name>
    <dbReference type="NCBI Taxonomy" id="262757"/>
    <lineage>
        <taxon>Eukaryota</taxon>
        <taxon>Viridiplantae</taxon>
        <taxon>Streptophyta</taxon>
        <taxon>Embryophyta</taxon>
        <taxon>Tracheophyta</taxon>
        <taxon>Spermatophyta</taxon>
        <taxon>Magnoliopsida</taxon>
        <taxon>eudicotyledons</taxon>
        <taxon>Gunneridae</taxon>
        <taxon>Pentapetalae</taxon>
        <taxon>rosids</taxon>
        <taxon>fabids</taxon>
        <taxon>Fagales</taxon>
        <taxon>Myricaceae</taxon>
        <taxon>Morella</taxon>
    </lineage>
</organism>
<dbReference type="PANTHER" id="PTHR36310">
    <property type="entry name" value="CYCLIN-DEPENDENT PROTEIN KINASE INHIBITOR SMR11"/>
    <property type="match status" value="1"/>
</dbReference>
<dbReference type="InterPro" id="IPR038971">
    <property type="entry name" value="SMR11/SMR16"/>
</dbReference>
<evidence type="ECO:0000313" key="1">
    <source>
        <dbReference type="EMBL" id="KAB1224687.1"/>
    </source>
</evidence>
<protein>
    <submittedName>
        <fullName evidence="1">Uncharacterized protein</fullName>
    </submittedName>
</protein>